<accession>A0ABR2E6S2</accession>
<keyword evidence="1" id="KW-0732">Signal</keyword>
<evidence type="ECO:0000313" key="2">
    <source>
        <dbReference type="EMBL" id="KAK8553735.1"/>
    </source>
</evidence>
<comment type="caution">
    <text evidence="2">The sequence shown here is derived from an EMBL/GenBank/DDBJ whole genome shotgun (WGS) entry which is preliminary data.</text>
</comment>
<sequence>MMIVPWLLFISINTEVLSSWKCRHISISNNMVKQFQGVHDGKDGYLEVFKTRNKVSRNPELVIRAALQEVTKKREMRYGDIKKIGKGIRRHFHDESTVVVIYLDQHRGFIIVEMPPYFYFE</sequence>
<dbReference type="EMBL" id="JBBPBM010000019">
    <property type="protein sequence ID" value="KAK8553735.1"/>
    <property type="molecule type" value="Genomic_DNA"/>
</dbReference>
<proteinExistence type="predicted"/>
<dbReference type="Gene3D" id="3.60.40.10">
    <property type="entry name" value="PPM-type phosphatase domain"/>
    <property type="match status" value="1"/>
</dbReference>
<protein>
    <submittedName>
        <fullName evidence="2">Uncharacterized protein</fullName>
    </submittedName>
</protein>
<keyword evidence="3" id="KW-1185">Reference proteome</keyword>
<gene>
    <name evidence="2" type="ORF">V6N12_030718</name>
</gene>
<organism evidence="2 3">
    <name type="scientific">Hibiscus sabdariffa</name>
    <name type="common">roselle</name>
    <dbReference type="NCBI Taxonomy" id="183260"/>
    <lineage>
        <taxon>Eukaryota</taxon>
        <taxon>Viridiplantae</taxon>
        <taxon>Streptophyta</taxon>
        <taxon>Embryophyta</taxon>
        <taxon>Tracheophyta</taxon>
        <taxon>Spermatophyta</taxon>
        <taxon>Magnoliopsida</taxon>
        <taxon>eudicotyledons</taxon>
        <taxon>Gunneridae</taxon>
        <taxon>Pentapetalae</taxon>
        <taxon>rosids</taxon>
        <taxon>malvids</taxon>
        <taxon>Malvales</taxon>
        <taxon>Malvaceae</taxon>
        <taxon>Malvoideae</taxon>
        <taxon>Hibiscus</taxon>
    </lineage>
</organism>
<evidence type="ECO:0000313" key="3">
    <source>
        <dbReference type="Proteomes" id="UP001472677"/>
    </source>
</evidence>
<dbReference type="InterPro" id="IPR036457">
    <property type="entry name" value="PPM-type-like_dom_sf"/>
</dbReference>
<dbReference type="Proteomes" id="UP001472677">
    <property type="component" value="Unassembled WGS sequence"/>
</dbReference>
<feature type="signal peptide" evidence="1">
    <location>
        <begin position="1"/>
        <end position="18"/>
    </location>
</feature>
<evidence type="ECO:0000256" key="1">
    <source>
        <dbReference type="SAM" id="SignalP"/>
    </source>
</evidence>
<reference evidence="2 3" key="1">
    <citation type="journal article" date="2024" name="G3 (Bethesda)">
        <title>Genome assembly of Hibiscus sabdariffa L. provides insights into metabolisms of medicinal natural products.</title>
        <authorList>
            <person name="Kim T."/>
        </authorList>
    </citation>
    <scope>NUCLEOTIDE SEQUENCE [LARGE SCALE GENOMIC DNA]</scope>
    <source>
        <strain evidence="2">TK-2024</strain>
        <tissue evidence="2">Old leaves</tissue>
    </source>
</reference>
<feature type="chain" id="PRO_5046973474" evidence="1">
    <location>
        <begin position="19"/>
        <end position="121"/>
    </location>
</feature>
<name>A0ABR2E6S2_9ROSI</name>